<evidence type="ECO:0000313" key="1">
    <source>
        <dbReference type="EMBL" id="OQR78836.1"/>
    </source>
</evidence>
<reference evidence="1 2" key="1">
    <citation type="journal article" date="2017" name="Gigascience">
        <title>Draft genome of the honey bee ectoparasitic mite, Tropilaelaps mercedesae, is shaped by the parasitic life history.</title>
        <authorList>
            <person name="Dong X."/>
            <person name="Armstrong S.D."/>
            <person name="Xia D."/>
            <person name="Makepeace B.L."/>
            <person name="Darby A.C."/>
            <person name="Kadowaki T."/>
        </authorList>
    </citation>
    <scope>NUCLEOTIDE SEQUENCE [LARGE SCALE GENOMIC DNA]</scope>
    <source>
        <strain evidence="1">Wuxi-XJTLU</strain>
    </source>
</reference>
<sequence>MPGTCAPHKNLRGAFVCACVVTSDHHLWKHQLTLLQFSVFILLSDGDFNISRINEIHLVAPMDTSFVIERTAKTSGEQKVESAPRQRLIDMSKHFCSELNSLASTSVHSRFSHPSERFWVHNERHIASSKYMGFAPHEEAANALSLRRPPWPIQRHLSSETTTSSKSSVVV</sequence>
<keyword evidence="2" id="KW-1185">Reference proteome</keyword>
<organism evidence="1 2">
    <name type="scientific">Tropilaelaps mercedesae</name>
    <dbReference type="NCBI Taxonomy" id="418985"/>
    <lineage>
        <taxon>Eukaryota</taxon>
        <taxon>Metazoa</taxon>
        <taxon>Ecdysozoa</taxon>
        <taxon>Arthropoda</taxon>
        <taxon>Chelicerata</taxon>
        <taxon>Arachnida</taxon>
        <taxon>Acari</taxon>
        <taxon>Parasitiformes</taxon>
        <taxon>Mesostigmata</taxon>
        <taxon>Gamasina</taxon>
        <taxon>Dermanyssoidea</taxon>
        <taxon>Laelapidae</taxon>
        <taxon>Tropilaelaps</taxon>
    </lineage>
</organism>
<evidence type="ECO:0000313" key="2">
    <source>
        <dbReference type="Proteomes" id="UP000192247"/>
    </source>
</evidence>
<proteinExistence type="predicted"/>
<gene>
    <name evidence="1" type="ORF">BIW11_06145</name>
</gene>
<dbReference type="EMBL" id="MNPL01001760">
    <property type="protein sequence ID" value="OQR78836.1"/>
    <property type="molecule type" value="Genomic_DNA"/>
</dbReference>
<protein>
    <submittedName>
        <fullName evidence="1">Uncharacterized protein</fullName>
    </submittedName>
</protein>
<accession>A0A1V9XZB2</accession>
<dbReference type="Proteomes" id="UP000192247">
    <property type="component" value="Unassembled WGS sequence"/>
</dbReference>
<dbReference type="InParanoid" id="A0A1V9XZB2"/>
<dbReference type="AlphaFoldDB" id="A0A1V9XZB2"/>
<name>A0A1V9XZB2_9ACAR</name>
<comment type="caution">
    <text evidence="1">The sequence shown here is derived from an EMBL/GenBank/DDBJ whole genome shotgun (WGS) entry which is preliminary data.</text>
</comment>